<gene>
    <name evidence="1" type="ORF">FHP29_15730</name>
</gene>
<proteinExistence type="predicted"/>
<protein>
    <submittedName>
        <fullName evidence="1">Uncharacterized protein</fullName>
    </submittedName>
</protein>
<name>A0A5C4VN19_9ACTN</name>
<comment type="caution">
    <text evidence="1">The sequence shown here is derived from an EMBL/GenBank/DDBJ whole genome shotgun (WGS) entry which is preliminary data.</text>
</comment>
<evidence type="ECO:0000313" key="2">
    <source>
        <dbReference type="Proteomes" id="UP000313231"/>
    </source>
</evidence>
<keyword evidence="2" id="KW-1185">Reference proteome</keyword>
<accession>A0A5C4VN19</accession>
<evidence type="ECO:0000313" key="1">
    <source>
        <dbReference type="EMBL" id="TNM37294.1"/>
    </source>
</evidence>
<reference evidence="1 2" key="1">
    <citation type="journal article" date="2016" name="Int. J. Syst. Evol. Microbiol.">
        <title>Nocardioides albidus sp. nov., an actinobacterium isolated from garden soil.</title>
        <authorList>
            <person name="Singh H."/>
            <person name="Du J."/>
            <person name="Trinh H."/>
            <person name="Won K."/>
            <person name="Yang J.E."/>
            <person name="Yin C."/>
            <person name="Kook M."/>
            <person name="Yi T.H."/>
        </authorList>
    </citation>
    <scope>NUCLEOTIDE SEQUENCE [LARGE SCALE GENOMIC DNA]</scope>
    <source>
        <strain evidence="1 2">CCTCC AB 2015297</strain>
    </source>
</reference>
<dbReference type="RefSeq" id="WP_139623835.1">
    <property type="nucleotide sequence ID" value="NZ_VDMP01000026.1"/>
</dbReference>
<dbReference type="EMBL" id="VDMP01000026">
    <property type="protein sequence ID" value="TNM37294.1"/>
    <property type="molecule type" value="Genomic_DNA"/>
</dbReference>
<sequence>MDDLAFFDLEGETLTASQLAFLAALRSRLNDRLRPYCGELTEDSLLLVLDVDAPDTALVSVGLELRRGRLQGDRISVHDRSFPTSPTVDGFLMEGAPDELAATGAALLERFANRPIVRHEWLHRGKVYADCYLFEDSGERLSQMYRGDWAPRGQERRLITEGFVHGKGWVQTRGLGEPDRVVHVRGER</sequence>
<dbReference type="OrthoDB" id="4174446at2"/>
<organism evidence="1 2">
    <name type="scientific">Nocardioides albidus</name>
    <dbReference type="NCBI Taxonomy" id="1517589"/>
    <lineage>
        <taxon>Bacteria</taxon>
        <taxon>Bacillati</taxon>
        <taxon>Actinomycetota</taxon>
        <taxon>Actinomycetes</taxon>
        <taxon>Propionibacteriales</taxon>
        <taxon>Nocardioidaceae</taxon>
        <taxon>Nocardioides</taxon>
    </lineage>
</organism>
<dbReference type="AlphaFoldDB" id="A0A5C4VN19"/>
<dbReference type="Proteomes" id="UP000313231">
    <property type="component" value="Unassembled WGS sequence"/>
</dbReference>